<dbReference type="EMBL" id="JACTAM010000003">
    <property type="protein sequence ID" value="KAI2666144.1"/>
    <property type="molecule type" value="Genomic_DNA"/>
</dbReference>
<name>A0ABQ8MTI4_LABRO</name>
<keyword evidence="8" id="KW-0804">Transcription</keyword>
<organism evidence="13 14">
    <name type="scientific">Labeo rohita</name>
    <name type="common">Indian major carp</name>
    <name type="synonym">Cyprinus rohita</name>
    <dbReference type="NCBI Taxonomy" id="84645"/>
    <lineage>
        <taxon>Eukaryota</taxon>
        <taxon>Metazoa</taxon>
        <taxon>Chordata</taxon>
        <taxon>Craniata</taxon>
        <taxon>Vertebrata</taxon>
        <taxon>Euteleostomi</taxon>
        <taxon>Actinopterygii</taxon>
        <taxon>Neopterygii</taxon>
        <taxon>Teleostei</taxon>
        <taxon>Ostariophysi</taxon>
        <taxon>Cypriniformes</taxon>
        <taxon>Cyprinidae</taxon>
        <taxon>Labeoninae</taxon>
        <taxon>Labeonini</taxon>
        <taxon>Labeo</taxon>
    </lineage>
</organism>
<evidence type="ECO:0000256" key="9">
    <source>
        <dbReference type="ARBA" id="ARBA00023242"/>
    </source>
</evidence>
<evidence type="ECO:0000313" key="14">
    <source>
        <dbReference type="Proteomes" id="UP000830375"/>
    </source>
</evidence>
<dbReference type="SMART" id="SM00355">
    <property type="entry name" value="ZnF_C2H2"/>
    <property type="match status" value="4"/>
</dbReference>
<dbReference type="PROSITE" id="PS50157">
    <property type="entry name" value="ZINC_FINGER_C2H2_2"/>
    <property type="match status" value="4"/>
</dbReference>
<keyword evidence="14" id="KW-1185">Reference proteome</keyword>
<protein>
    <submittedName>
        <fullName evidence="13">Zinc finger protein 281</fullName>
    </submittedName>
</protein>
<feature type="compositionally biased region" description="Low complexity" evidence="11">
    <location>
        <begin position="653"/>
        <end position="670"/>
    </location>
</feature>
<dbReference type="InterPro" id="IPR013087">
    <property type="entry name" value="Znf_C2H2_type"/>
</dbReference>
<reference evidence="13 14" key="1">
    <citation type="submission" date="2022-01" db="EMBL/GenBank/DDBJ databases">
        <title>A high-quality chromosome-level genome assembly of rohu carp, Labeo rohita.</title>
        <authorList>
            <person name="Arick M.A. II"/>
            <person name="Hsu C.-Y."/>
            <person name="Magbanua Z."/>
            <person name="Pechanova O."/>
            <person name="Grover C."/>
            <person name="Miller E."/>
            <person name="Thrash A."/>
            <person name="Ezzel L."/>
            <person name="Alam S."/>
            <person name="Benzie J."/>
            <person name="Hamilton M."/>
            <person name="Karsi A."/>
            <person name="Lawrence M.L."/>
            <person name="Peterson D.G."/>
        </authorList>
    </citation>
    <scope>NUCLEOTIDE SEQUENCE [LARGE SCALE GENOMIC DNA]</scope>
    <source>
        <strain evidence="14">BAU-BD-2019</strain>
        <tissue evidence="13">Blood</tissue>
    </source>
</reference>
<evidence type="ECO:0000256" key="4">
    <source>
        <dbReference type="ARBA" id="ARBA00022737"/>
    </source>
</evidence>
<accession>A0ABQ8MTI4</accession>
<dbReference type="SUPFAM" id="SSF57667">
    <property type="entry name" value="beta-beta-alpha zinc fingers"/>
    <property type="match status" value="2"/>
</dbReference>
<keyword evidence="7" id="KW-0805">Transcription regulation</keyword>
<keyword evidence="5 10" id="KW-0863">Zinc-finger</keyword>
<keyword evidence="4" id="KW-0677">Repeat</keyword>
<feature type="region of interest" description="Disordered" evidence="11">
    <location>
        <begin position="818"/>
        <end position="838"/>
    </location>
</feature>
<evidence type="ECO:0000256" key="10">
    <source>
        <dbReference type="PROSITE-ProRule" id="PRU00042"/>
    </source>
</evidence>
<feature type="compositionally biased region" description="Polar residues" evidence="11">
    <location>
        <begin position="366"/>
        <end position="375"/>
    </location>
</feature>
<comment type="subcellular location">
    <subcellularLocation>
        <location evidence="1">Nucleus</location>
    </subcellularLocation>
</comment>
<evidence type="ECO:0000256" key="2">
    <source>
        <dbReference type="ARBA" id="ARBA00006991"/>
    </source>
</evidence>
<feature type="region of interest" description="Disordered" evidence="11">
    <location>
        <begin position="569"/>
        <end position="594"/>
    </location>
</feature>
<evidence type="ECO:0000256" key="5">
    <source>
        <dbReference type="ARBA" id="ARBA00022771"/>
    </source>
</evidence>
<feature type="compositionally biased region" description="Polar residues" evidence="11">
    <location>
        <begin position="335"/>
        <end position="344"/>
    </location>
</feature>
<feature type="compositionally biased region" description="Polar residues" evidence="11">
    <location>
        <begin position="688"/>
        <end position="705"/>
    </location>
</feature>
<feature type="domain" description="C2H2-type" evidence="12">
    <location>
        <begin position="286"/>
        <end position="307"/>
    </location>
</feature>
<evidence type="ECO:0000256" key="8">
    <source>
        <dbReference type="ARBA" id="ARBA00023163"/>
    </source>
</evidence>
<comment type="similarity">
    <text evidence="2">Belongs to the krueppel C2H2-type zinc-finger protein family.</text>
</comment>
<dbReference type="Proteomes" id="UP000830375">
    <property type="component" value="Unassembled WGS sequence"/>
</dbReference>
<evidence type="ECO:0000256" key="7">
    <source>
        <dbReference type="ARBA" id="ARBA00023015"/>
    </source>
</evidence>
<feature type="domain" description="C2H2-type" evidence="12">
    <location>
        <begin position="258"/>
        <end position="285"/>
    </location>
</feature>
<feature type="compositionally biased region" description="Polar residues" evidence="11">
    <location>
        <begin position="824"/>
        <end position="838"/>
    </location>
</feature>
<dbReference type="Pfam" id="PF00096">
    <property type="entry name" value="zf-C2H2"/>
    <property type="match status" value="3"/>
</dbReference>
<sequence length="838" mass="89269">MSLIQDKLGNEFLRSNGGMEPGFGPGMLMFSHLPPVTSFTRLASQTVMADLQPHEMILKKERDSPDCGGGGGLSAGGMGGGGGIGGMMGSVGDYVHAMGIKQEKVSEHDYRLPLYPGGGAGTGVRSGGELLEVSLGNHQNLVVHDLSLGNLSGRLVKESSGRKGRRSNGEGQEGKTRRKRGESKSMMLDPDGGSLSPNSKPHICEHCNAAFRSSYHLRRHVLIHTGERPFRCTQCNMSFIQKYLLQRHEKIHSGEKPFSCDQCNMRFIQKYHMERHKRTHSGEKPYKCDTCQQYFSRTDRLLKHKRTCGDAIKKGVDGTEHELGSAGDGEHGSYGISQGNASTPSRKRGKTKNAGEGGERKRKKSSGSMGVTHSQGVDAYGVHDFGNHGVSTTSSSSEPGPSMHGEHGRAPKMAFKKGNRKSLEKNTHPMDQPKPGGMELPTGGGLDGLGLLPGPGTKVGPSSSNYDDAMQFLKKRRYLHVPNNGAAASGASDYDVGVSHLQSQPTVIQGVVSGVLDGDAALGLLDSPLVDIKQDKSGIPDEVLQSLLDHYAHKPDVTFDITDPHHVELQPAATDPTDPLGTEDTPSSPNSGDKAVIMHEYSRFLLQALERTSHSASFPLGSSPGSAVTTTGPFSGPLLSDKHVYTSSPLEYSFSQPVSSSPSLSSVPKSHFGLLEGSSPPTGFHLSSLEQSAHTQQLTPSQELTEQLEKQHTSPPPPPHTPNTNAYQITPQPPDLGGPKEQQGPKNGAAATTGGFSQDLATLDPAKAPYQIENFAQAFGAQFKGGRVSLAFSSDSGGEVTHRLQTSVSEFSGYSSLLADASDPVSSGSKTPTSQSYR</sequence>
<dbReference type="InterPro" id="IPR036236">
    <property type="entry name" value="Znf_C2H2_sf"/>
</dbReference>
<feature type="compositionally biased region" description="Gly residues" evidence="11">
    <location>
        <begin position="442"/>
        <end position="453"/>
    </location>
</feature>
<dbReference type="PANTHER" id="PTHR23235">
    <property type="entry name" value="KRUEPPEL-LIKE TRANSCRIPTION FACTOR"/>
    <property type="match status" value="1"/>
</dbReference>
<dbReference type="PROSITE" id="PS00028">
    <property type="entry name" value="ZINC_FINGER_C2H2_1"/>
    <property type="match status" value="3"/>
</dbReference>
<feature type="compositionally biased region" description="Basic and acidic residues" evidence="11">
    <location>
        <begin position="315"/>
        <end position="331"/>
    </location>
</feature>
<dbReference type="Gene3D" id="3.30.160.60">
    <property type="entry name" value="Classic Zinc Finger"/>
    <property type="match status" value="4"/>
</dbReference>
<feature type="region of interest" description="Disordered" evidence="11">
    <location>
        <begin position="315"/>
        <end position="465"/>
    </location>
</feature>
<comment type="caution">
    <text evidence="13">The sequence shown here is derived from an EMBL/GenBank/DDBJ whole genome shotgun (WGS) entry which is preliminary data.</text>
</comment>
<evidence type="ECO:0000256" key="6">
    <source>
        <dbReference type="ARBA" id="ARBA00022833"/>
    </source>
</evidence>
<feature type="region of interest" description="Disordered" evidence="11">
    <location>
        <begin position="653"/>
        <end position="756"/>
    </location>
</feature>
<keyword evidence="6" id="KW-0862">Zinc</keyword>
<feature type="domain" description="C2H2-type" evidence="12">
    <location>
        <begin position="230"/>
        <end position="257"/>
    </location>
</feature>
<keyword evidence="9" id="KW-0539">Nucleus</keyword>
<dbReference type="PANTHER" id="PTHR23235:SF155">
    <property type="entry name" value="EARLY GROWTH RESPONSE 4-RELATED"/>
    <property type="match status" value="1"/>
</dbReference>
<evidence type="ECO:0000313" key="13">
    <source>
        <dbReference type="EMBL" id="KAI2666144.1"/>
    </source>
</evidence>
<evidence type="ECO:0000259" key="12">
    <source>
        <dbReference type="PROSITE" id="PS50157"/>
    </source>
</evidence>
<gene>
    <name evidence="13" type="ORF">H4Q32_009937</name>
</gene>
<keyword evidence="3" id="KW-0479">Metal-binding</keyword>
<proteinExistence type="inferred from homology"/>
<feature type="region of interest" description="Disordered" evidence="11">
    <location>
        <begin position="154"/>
        <end position="199"/>
    </location>
</feature>
<evidence type="ECO:0000256" key="1">
    <source>
        <dbReference type="ARBA" id="ARBA00004123"/>
    </source>
</evidence>
<evidence type="ECO:0000256" key="11">
    <source>
        <dbReference type="SAM" id="MobiDB-lite"/>
    </source>
</evidence>
<evidence type="ECO:0000256" key="3">
    <source>
        <dbReference type="ARBA" id="ARBA00022723"/>
    </source>
</evidence>
<feature type="domain" description="C2H2-type" evidence="12">
    <location>
        <begin position="202"/>
        <end position="229"/>
    </location>
</feature>